<sequence>ITLYDIITNKQKLSRIEMVSKSENKLKYIIPTQTEVPKSLIKDSVANQSKLKQVQKHGKASKEEIVFDSSFSATNLEPEESQSVFKFANELVENILVESFKQLERKDFLTSKEKMKFVSLKKLLPITKSTEVKHPSIFEMASGFIDDILNESNKRVDNYRLIGIERFQRYKHPEEFSIGDGLELIIRCINKWSFNPNWYFKITYNGILVTESHSHFYTLKWSVPTPSYPITQVTADIHFIIEITHMKPPPVLIEMRYRLETNRSQHNAFTKIFKESQLKTLIRRKLQAFQSFTF</sequence>
<dbReference type="EMBL" id="GECZ01005923">
    <property type="protein sequence ID" value="JAS63846.1"/>
    <property type="molecule type" value="Transcribed_RNA"/>
</dbReference>
<dbReference type="PANTHER" id="PTHR35075:SF1">
    <property type="entry name" value="A-KINASE ANCHOR PROTEIN 14"/>
    <property type="match status" value="1"/>
</dbReference>
<dbReference type="PANTHER" id="PTHR35075">
    <property type="entry name" value="A-KINASE ANCHOR PROTEIN 14"/>
    <property type="match status" value="1"/>
</dbReference>
<proteinExistence type="predicted"/>
<accession>A0A1B6GN18</accession>
<organism evidence="1">
    <name type="scientific">Cuerna arida</name>
    <dbReference type="NCBI Taxonomy" id="1464854"/>
    <lineage>
        <taxon>Eukaryota</taxon>
        <taxon>Metazoa</taxon>
        <taxon>Ecdysozoa</taxon>
        <taxon>Arthropoda</taxon>
        <taxon>Hexapoda</taxon>
        <taxon>Insecta</taxon>
        <taxon>Pterygota</taxon>
        <taxon>Neoptera</taxon>
        <taxon>Paraneoptera</taxon>
        <taxon>Hemiptera</taxon>
        <taxon>Auchenorrhyncha</taxon>
        <taxon>Membracoidea</taxon>
        <taxon>Cicadellidae</taxon>
        <taxon>Cicadellinae</taxon>
        <taxon>Proconiini</taxon>
        <taxon>Cuerna</taxon>
    </lineage>
</organism>
<dbReference type="InterPro" id="IPR053084">
    <property type="entry name" value="AKAP"/>
</dbReference>
<gene>
    <name evidence="1" type="ORF">g.21626</name>
</gene>
<dbReference type="InterPro" id="IPR025663">
    <property type="entry name" value="AKAP_28"/>
</dbReference>
<dbReference type="GO" id="GO:0005952">
    <property type="term" value="C:cAMP-dependent protein kinase complex"/>
    <property type="evidence" value="ECO:0007669"/>
    <property type="project" value="TreeGrafter"/>
</dbReference>
<name>A0A1B6GN18_9HEMI</name>
<dbReference type="AlphaFoldDB" id="A0A1B6GN18"/>
<reference evidence="1" key="1">
    <citation type="submission" date="2015-11" db="EMBL/GenBank/DDBJ databases">
        <title>De novo transcriptome assembly of four potential Pierce s Disease insect vectors from Arizona vineyards.</title>
        <authorList>
            <person name="Tassone E.E."/>
        </authorList>
    </citation>
    <scope>NUCLEOTIDE SEQUENCE</scope>
</reference>
<evidence type="ECO:0000313" key="1">
    <source>
        <dbReference type="EMBL" id="JAS63846.1"/>
    </source>
</evidence>
<feature type="non-terminal residue" evidence="1">
    <location>
        <position position="1"/>
    </location>
</feature>
<dbReference type="GO" id="GO:0034237">
    <property type="term" value="F:protein kinase A regulatory subunit binding"/>
    <property type="evidence" value="ECO:0007669"/>
    <property type="project" value="TreeGrafter"/>
</dbReference>
<dbReference type="Pfam" id="PF14469">
    <property type="entry name" value="AKAP28"/>
    <property type="match status" value="1"/>
</dbReference>
<protein>
    <submittedName>
        <fullName evidence="1">Uncharacterized protein</fullName>
    </submittedName>
</protein>